<sequence>MNLIHRQENSTQFLMTLDSLLAIVNHKLLETQNRPLNDTETLILRGIWQSQTYGQMAQAGGYSPGYLTNVVAPGLCQKLSLIIGRRVTKKNCRALLEFYAAQALPAIATPSRQLSTHFLTNKQKSPRFPSGSVPLDSIYYIQNTAIQEQAFAEISKPGALIRLKAPKEMGKTSVLLRIIEYAKNLGYRTVSLNLEEHLEGEIITDLKRFLRCLCANISLQLGLEPKLDDYWDWDLGSKVSCSLFLRNYVLEQIDSPIVLALDDVDRIFESPQVAKEFFPLLRSWYEEAKRQPIWQKLRLIVVHSTEVYVPLQLHQSPFNVGLPIQLRHFNLSQVQELSQYYGIDWVDDNEVTFLTDVVGGHPALVHLAVYHLSDGEITLTQLLEDASTPGGIYYHHLQRHWSTLQAQPELASAFERVMQTTIPVLLEPVIAYKLNSMGLIKLENDRAVPSCELYRQYFQRKFSSPILKKLV</sequence>
<dbReference type="RefSeq" id="WP_408103995.1">
    <property type="nucleotide sequence ID" value="NZ_JBFPMW010000004.1"/>
</dbReference>
<comment type="caution">
    <text evidence="2">The sequence shown here is derived from an EMBL/GenBank/DDBJ whole genome shotgun (WGS) entry which is preliminary data.</text>
</comment>
<protein>
    <submittedName>
        <fullName evidence="2">AAA-like domain-containing protein</fullName>
    </submittedName>
</protein>
<dbReference type="Pfam" id="PF14516">
    <property type="entry name" value="AAA_35"/>
    <property type="match status" value="1"/>
</dbReference>
<dbReference type="Proteomes" id="UP001629223">
    <property type="component" value="Unassembled WGS sequence"/>
</dbReference>
<dbReference type="InterPro" id="IPR058651">
    <property type="entry name" value="HTH_VMAP-M9"/>
</dbReference>
<dbReference type="Gene3D" id="3.40.50.300">
    <property type="entry name" value="P-loop containing nucleotide triphosphate hydrolases"/>
    <property type="match status" value="1"/>
</dbReference>
<evidence type="ECO:0000259" key="1">
    <source>
        <dbReference type="Pfam" id="PF26355"/>
    </source>
</evidence>
<evidence type="ECO:0000313" key="2">
    <source>
        <dbReference type="EMBL" id="MFL9818086.1"/>
    </source>
</evidence>
<name>A0ABW8XA23_9CYAN</name>
<reference evidence="2 3" key="1">
    <citation type="submission" date="2024-07" db="EMBL/GenBank/DDBJ databases">
        <authorList>
            <person name="Tripathy S."/>
        </authorList>
    </citation>
    <scope>NUCLEOTIDE SEQUENCE [LARGE SCALE GENOMIC DNA]</scope>
    <source>
        <strain evidence="2 3">VB511288_2</strain>
    </source>
</reference>
<feature type="domain" description="vWA-MoxR associated protein N-terminal HTH" evidence="1">
    <location>
        <begin position="15"/>
        <end position="97"/>
    </location>
</feature>
<dbReference type="EMBL" id="JBFPMW010000004">
    <property type="protein sequence ID" value="MFL9818086.1"/>
    <property type="molecule type" value="Genomic_DNA"/>
</dbReference>
<dbReference type="SUPFAM" id="SSF52540">
    <property type="entry name" value="P-loop containing nucleoside triphosphate hydrolases"/>
    <property type="match status" value="1"/>
</dbReference>
<accession>A0ABW8XA23</accession>
<dbReference type="Pfam" id="PF26355">
    <property type="entry name" value="HTH_VMAP-M9"/>
    <property type="match status" value="1"/>
</dbReference>
<keyword evidence="3" id="KW-1185">Reference proteome</keyword>
<proteinExistence type="predicted"/>
<dbReference type="InterPro" id="IPR027417">
    <property type="entry name" value="P-loop_NTPase"/>
</dbReference>
<evidence type="ECO:0000313" key="3">
    <source>
        <dbReference type="Proteomes" id="UP001629223"/>
    </source>
</evidence>
<gene>
    <name evidence="2" type="ORF">AB0756_13585</name>
</gene>
<organism evidence="2 3">
    <name type="scientific">Tolypothrix campylonemoides VB511288_2</name>
    <dbReference type="NCBI Taxonomy" id="3232311"/>
    <lineage>
        <taxon>Bacteria</taxon>
        <taxon>Bacillati</taxon>
        <taxon>Cyanobacteriota</taxon>
        <taxon>Cyanophyceae</taxon>
        <taxon>Nostocales</taxon>
        <taxon>Tolypothrichaceae</taxon>
        <taxon>Tolypothrix</taxon>
    </lineage>
</organism>